<dbReference type="VEuPathDB" id="FungiDB:PEXP_089500"/>
<dbReference type="EMBL" id="JQFZ01000239">
    <property type="protein sequence ID" value="KGO53971.1"/>
    <property type="molecule type" value="Genomic_DNA"/>
</dbReference>
<dbReference type="RefSeq" id="XP_016596487.1">
    <property type="nucleotide sequence ID" value="XM_016739725.1"/>
</dbReference>
<sequence length="297" mass="33859">MSFYPQGWTHDRLLNASGKDLMALSDTQRTTLFDGLKATHGEDGFREIMQEMSRRYRARVEAAKSEETKQQERELLAPFIQTLNSVFRSPEPEDWGKWGFVVFRTTPYGGEHETQWAEFRRRWDTVIEEGLAPYRGSLTKVDRAIDLLEFQWVEQPELEGVDAAEVARRFNEMALPQGLATSACLMVTPASMESVLSSPLPSSAPRRKRQKIPFIVSVSQGMSAPRLPALLGLGDEDIAGAEFKGYLNVAVETALQEFYPIVALQMMDLHTLTTKFRHENDIWCSSDRWGVHHYEEL</sequence>
<proteinExistence type="predicted"/>
<accession>A0A0A2KWW8</accession>
<dbReference type="AlphaFoldDB" id="A0A0A2KWW8"/>
<organism evidence="1 2">
    <name type="scientific">Penicillium expansum</name>
    <name type="common">Blue mold rot fungus</name>
    <dbReference type="NCBI Taxonomy" id="27334"/>
    <lineage>
        <taxon>Eukaryota</taxon>
        <taxon>Fungi</taxon>
        <taxon>Dikarya</taxon>
        <taxon>Ascomycota</taxon>
        <taxon>Pezizomycotina</taxon>
        <taxon>Eurotiomycetes</taxon>
        <taxon>Eurotiomycetidae</taxon>
        <taxon>Eurotiales</taxon>
        <taxon>Aspergillaceae</taxon>
        <taxon>Penicillium</taxon>
    </lineage>
</organism>
<gene>
    <name evidence="1" type="ORF">PEX2_024500</name>
</gene>
<reference evidence="1 2" key="1">
    <citation type="journal article" date="2015" name="Mol. Plant Microbe Interact.">
        <title>Genome, transcriptome, and functional analyses of Penicillium expansum provide new insights into secondary metabolism and pathogenicity.</title>
        <authorList>
            <person name="Ballester A.R."/>
            <person name="Marcet-Houben M."/>
            <person name="Levin E."/>
            <person name="Sela N."/>
            <person name="Selma-Lazaro C."/>
            <person name="Carmona L."/>
            <person name="Wisniewski M."/>
            <person name="Droby S."/>
            <person name="Gonzalez-Candelas L."/>
            <person name="Gabaldon T."/>
        </authorList>
    </citation>
    <scope>NUCLEOTIDE SEQUENCE [LARGE SCALE GENOMIC DNA]</scope>
    <source>
        <strain evidence="1 2">MD-8</strain>
    </source>
</reference>
<dbReference type="Proteomes" id="UP000030143">
    <property type="component" value="Unassembled WGS sequence"/>
</dbReference>
<comment type="caution">
    <text evidence="1">The sequence shown here is derived from an EMBL/GenBank/DDBJ whole genome shotgun (WGS) entry which is preliminary data.</text>
</comment>
<protein>
    <submittedName>
        <fullName evidence="1">Uncharacterized protein</fullName>
    </submittedName>
</protein>
<name>A0A0A2KWW8_PENEN</name>
<evidence type="ECO:0000313" key="1">
    <source>
        <dbReference type="EMBL" id="KGO53971.1"/>
    </source>
</evidence>
<dbReference type="GeneID" id="27675144"/>
<dbReference type="OrthoDB" id="4869816at2759"/>
<keyword evidence="2" id="KW-1185">Reference proteome</keyword>
<dbReference type="PhylomeDB" id="A0A0A2KWW8"/>
<evidence type="ECO:0000313" key="2">
    <source>
        <dbReference type="Proteomes" id="UP000030143"/>
    </source>
</evidence>
<dbReference type="HOGENOM" id="CLU_073108_0_0_1"/>